<evidence type="ECO:0000313" key="2">
    <source>
        <dbReference type="EMBL" id="KAG9353704.1"/>
    </source>
</evidence>
<accession>A0A8T2PQS9</accession>
<dbReference type="Proteomes" id="UP000824540">
    <property type="component" value="Unassembled WGS sequence"/>
</dbReference>
<proteinExistence type="predicted"/>
<comment type="caution">
    <text evidence="2">The sequence shown here is derived from an EMBL/GenBank/DDBJ whole genome shotgun (WGS) entry which is preliminary data.</text>
</comment>
<dbReference type="AlphaFoldDB" id="A0A8T2PQS9"/>
<feature type="region of interest" description="Disordered" evidence="1">
    <location>
        <begin position="46"/>
        <end position="139"/>
    </location>
</feature>
<name>A0A8T2PQS9_9TELE</name>
<organism evidence="2 3">
    <name type="scientific">Albula glossodonta</name>
    <name type="common">roundjaw bonefish</name>
    <dbReference type="NCBI Taxonomy" id="121402"/>
    <lineage>
        <taxon>Eukaryota</taxon>
        <taxon>Metazoa</taxon>
        <taxon>Chordata</taxon>
        <taxon>Craniata</taxon>
        <taxon>Vertebrata</taxon>
        <taxon>Euteleostomi</taxon>
        <taxon>Actinopterygii</taxon>
        <taxon>Neopterygii</taxon>
        <taxon>Teleostei</taxon>
        <taxon>Albuliformes</taxon>
        <taxon>Albulidae</taxon>
        <taxon>Albula</taxon>
    </lineage>
</organism>
<gene>
    <name evidence="2" type="ORF">JZ751_011826</name>
</gene>
<dbReference type="EMBL" id="JAFBMS010000003">
    <property type="protein sequence ID" value="KAG9353704.1"/>
    <property type="molecule type" value="Genomic_DNA"/>
</dbReference>
<protein>
    <submittedName>
        <fullName evidence="2">Uncharacterized protein</fullName>
    </submittedName>
</protein>
<feature type="compositionally biased region" description="Basic and acidic residues" evidence="1">
    <location>
        <begin position="53"/>
        <end position="64"/>
    </location>
</feature>
<evidence type="ECO:0000256" key="1">
    <source>
        <dbReference type="SAM" id="MobiDB-lite"/>
    </source>
</evidence>
<keyword evidence="3" id="KW-1185">Reference proteome</keyword>
<sequence length="194" mass="21548">MSKTNNNNKKTLSAFPFPGLVISLSSVGESSEPRHTQTHIYSLSVSTPYPARDSAHPGHCETDRRRVRGYSDPARSARKFPSCFLSEPSTRAQQPAKLGPEVGVTTPQPTPKLIHVLGKSPRGPRSCQDQSRRSDNERSLAAVADRRATHLPPRQPRLRDLHAVSALIIRDESQEHRGVRGVARIRQRAAIERK</sequence>
<evidence type="ECO:0000313" key="3">
    <source>
        <dbReference type="Proteomes" id="UP000824540"/>
    </source>
</evidence>
<reference evidence="2" key="1">
    <citation type="thesis" date="2021" institute="BYU ScholarsArchive" country="Provo, UT, USA">
        <title>Applications of and Algorithms for Genome Assembly and Genomic Analyses with an Emphasis on Marine Teleosts.</title>
        <authorList>
            <person name="Pickett B.D."/>
        </authorList>
    </citation>
    <scope>NUCLEOTIDE SEQUENCE</scope>
    <source>
        <strain evidence="2">HI-2016</strain>
    </source>
</reference>
<feature type="compositionally biased region" description="Basic and acidic residues" evidence="1">
    <location>
        <begin position="130"/>
        <end position="139"/>
    </location>
</feature>